<evidence type="ECO:0000259" key="7">
    <source>
        <dbReference type="PROSITE" id="PS51767"/>
    </source>
</evidence>
<dbReference type="InterPro" id="IPR033121">
    <property type="entry name" value="PEPTIDASE_A1"/>
</dbReference>
<gene>
    <name evidence="8" type="ORF">AMK59_5132</name>
</gene>
<keyword evidence="9" id="KW-1185">Reference proteome</keyword>
<protein>
    <recommendedName>
        <fullName evidence="7">Peptidase A1 domain-containing protein</fullName>
    </recommendedName>
</protein>
<evidence type="ECO:0000256" key="3">
    <source>
        <dbReference type="ARBA" id="ARBA00022750"/>
    </source>
</evidence>
<evidence type="ECO:0000256" key="4">
    <source>
        <dbReference type="ARBA" id="ARBA00022801"/>
    </source>
</evidence>
<accession>A0A0T6B395</accession>
<dbReference type="FunFam" id="2.40.70.10:FF:000115">
    <property type="entry name" value="Lysosomal aspartic protease"/>
    <property type="match status" value="1"/>
</dbReference>
<dbReference type="PRINTS" id="PR00792">
    <property type="entry name" value="PEPSIN"/>
</dbReference>
<dbReference type="GO" id="GO:0004190">
    <property type="term" value="F:aspartic-type endopeptidase activity"/>
    <property type="evidence" value="ECO:0007669"/>
    <property type="project" value="UniProtKB-KW"/>
</dbReference>
<dbReference type="GO" id="GO:0005764">
    <property type="term" value="C:lysosome"/>
    <property type="evidence" value="ECO:0007669"/>
    <property type="project" value="TreeGrafter"/>
</dbReference>
<dbReference type="InterPro" id="IPR001461">
    <property type="entry name" value="Aspartic_peptidase_A1"/>
</dbReference>
<dbReference type="OrthoDB" id="771136at2759"/>
<keyword evidence="4" id="KW-0378">Hydrolase</keyword>
<keyword evidence="3" id="KW-0064">Aspartyl protease</keyword>
<sequence length="327" mass="36618">MEFYALIGAGSPGKPLKVIFDTAWSTSWIMSKDCPIRKVGCWFHSKYDHTRSSTYIKDGRSYNAIEGTYNLTGYYSRDVLKMGHTVVKQTFVEMTNVPYWYVFTKADGVIGLGLPQNNINPFFNNILEQTNITKPVFSIYLNRDKASNKGGSVILGEIDKKHIHVTANVPDKITYVPINAASALWEFSMDKIFLKVGNKTIPVCNEDCTGLPDTSTNSIITSQEMLKDINEQIGAKPFYFGRFEIECDKVNKLPFLTFVIGGANFTLTGKDYTQKLSIGPFTVCISAFTAATTVSEQNRWFLGGAFLSKYYTIYDLGNKQLGFVRAA</sequence>
<evidence type="ECO:0000256" key="6">
    <source>
        <dbReference type="PIRSR" id="PIRSR601461-2"/>
    </source>
</evidence>
<feature type="domain" description="Peptidase A1" evidence="7">
    <location>
        <begin position="3"/>
        <end position="324"/>
    </location>
</feature>
<dbReference type="EMBL" id="LJIG01016085">
    <property type="protein sequence ID" value="KRT81659.1"/>
    <property type="molecule type" value="Genomic_DNA"/>
</dbReference>
<feature type="disulfide bond" evidence="6">
    <location>
        <begin position="34"/>
        <end position="41"/>
    </location>
</feature>
<dbReference type="PANTHER" id="PTHR47966">
    <property type="entry name" value="BETA-SITE APP-CLEAVING ENZYME, ISOFORM A-RELATED"/>
    <property type="match status" value="1"/>
</dbReference>
<organism evidence="8 9">
    <name type="scientific">Oryctes borbonicus</name>
    <dbReference type="NCBI Taxonomy" id="1629725"/>
    <lineage>
        <taxon>Eukaryota</taxon>
        <taxon>Metazoa</taxon>
        <taxon>Ecdysozoa</taxon>
        <taxon>Arthropoda</taxon>
        <taxon>Hexapoda</taxon>
        <taxon>Insecta</taxon>
        <taxon>Pterygota</taxon>
        <taxon>Neoptera</taxon>
        <taxon>Endopterygota</taxon>
        <taxon>Coleoptera</taxon>
        <taxon>Polyphaga</taxon>
        <taxon>Scarabaeiformia</taxon>
        <taxon>Scarabaeidae</taxon>
        <taxon>Dynastinae</taxon>
        <taxon>Oryctes</taxon>
    </lineage>
</organism>
<name>A0A0T6B395_9SCAR</name>
<evidence type="ECO:0000256" key="1">
    <source>
        <dbReference type="ARBA" id="ARBA00007447"/>
    </source>
</evidence>
<comment type="caution">
    <text evidence="8">The sequence shown here is derived from an EMBL/GenBank/DDBJ whole genome shotgun (WGS) entry which is preliminary data.</text>
</comment>
<dbReference type="SUPFAM" id="SSF50630">
    <property type="entry name" value="Acid proteases"/>
    <property type="match status" value="1"/>
</dbReference>
<evidence type="ECO:0000313" key="8">
    <source>
        <dbReference type="EMBL" id="KRT81659.1"/>
    </source>
</evidence>
<keyword evidence="6" id="KW-1015">Disulfide bond</keyword>
<dbReference type="Pfam" id="PF00026">
    <property type="entry name" value="Asp"/>
    <property type="match status" value="1"/>
</dbReference>
<dbReference type="InterPro" id="IPR021109">
    <property type="entry name" value="Peptidase_aspartic_dom_sf"/>
</dbReference>
<dbReference type="PANTHER" id="PTHR47966:SF51">
    <property type="entry name" value="BETA-SITE APP-CLEAVING ENZYME, ISOFORM A-RELATED"/>
    <property type="match status" value="1"/>
</dbReference>
<feature type="active site" evidence="5">
    <location>
        <position position="21"/>
    </location>
</feature>
<keyword evidence="2" id="KW-0645">Protease</keyword>
<dbReference type="Proteomes" id="UP000051574">
    <property type="component" value="Unassembled WGS sequence"/>
</dbReference>
<dbReference type="AlphaFoldDB" id="A0A0T6B395"/>
<dbReference type="Gene3D" id="2.60.40.1960">
    <property type="match status" value="1"/>
</dbReference>
<dbReference type="PROSITE" id="PS51767">
    <property type="entry name" value="PEPTIDASE_A1"/>
    <property type="match status" value="1"/>
</dbReference>
<reference evidence="8 9" key="1">
    <citation type="submission" date="2015-09" db="EMBL/GenBank/DDBJ databases">
        <title>Draft genome of the scarab beetle Oryctes borbonicus.</title>
        <authorList>
            <person name="Meyer J.M."/>
            <person name="Markov G.V."/>
            <person name="Baskaran P."/>
            <person name="Herrmann M."/>
            <person name="Sommer R.J."/>
            <person name="Roedelsperger C."/>
        </authorList>
    </citation>
    <scope>NUCLEOTIDE SEQUENCE [LARGE SCALE GENOMIC DNA]</scope>
    <source>
        <strain evidence="8">OB123</strain>
        <tissue evidence="8">Whole animal</tissue>
    </source>
</reference>
<proteinExistence type="inferred from homology"/>
<evidence type="ECO:0000313" key="9">
    <source>
        <dbReference type="Proteomes" id="UP000051574"/>
    </source>
</evidence>
<dbReference type="GO" id="GO:0006508">
    <property type="term" value="P:proteolysis"/>
    <property type="evidence" value="ECO:0007669"/>
    <property type="project" value="UniProtKB-KW"/>
</dbReference>
<feature type="disulfide bond" evidence="6">
    <location>
        <begin position="247"/>
        <end position="284"/>
    </location>
</feature>
<evidence type="ECO:0000256" key="5">
    <source>
        <dbReference type="PIRSR" id="PIRSR601461-1"/>
    </source>
</evidence>
<evidence type="ECO:0000256" key="2">
    <source>
        <dbReference type="ARBA" id="ARBA00022670"/>
    </source>
</evidence>
<feature type="active site" evidence="5">
    <location>
        <position position="213"/>
    </location>
</feature>
<comment type="similarity">
    <text evidence="1">Belongs to the peptidase A1 family.</text>
</comment>
<dbReference type="Gene3D" id="2.40.70.10">
    <property type="entry name" value="Acid Proteases"/>
    <property type="match status" value="2"/>
</dbReference>